<dbReference type="OMA" id="DSESWPF"/>
<dbReference type="GO" id="GO:0034398">
    <property type="term" value="P:telomere tethering at nuclear periphery"/>
    <property type="evidence" value="ECO:0007669"/>
    <property type="project" value="EnsemblFungi"/>
</dbReference>
<dbReference type="FunCoup" id="I2H0P0">
    <property type="interactions" value="462"/>
</dbReference>
<dbReference type="eggNOG" id="KOG0798">
    <property type="taxonomic scope" value="Eukaryota"/>
</dbReference>
<dbReference type="OrthoDB" id="276989at2759"/>
<dbReference type="HOGENOM" id="CLU_034504_0_0_1"/>
<evidence type="ECO:0000256" key="1">
    <source>
        <dbReference type="ARBA" id="ARBA00007017"/>
    </source>
</evidence>
<dbReference type="RefSeq" id="XP_004179461.1">
    <property type="nucleotide sequence ID" value="XM_004179413.1"/>
</dbReference>
<dbReference type="GO" id="GO:0006260">
    <property type="term" value="P:DNA replication"/>
    <property type="evidence" value="ECO:0007669"/>
    <property type="project" value="UniProtKB-KW"/>
</dbReference>
<dbReference type="GO" id="GO:0034088">
    <property type="term" value="P:maintenance of mitotic sister chromatid cohesion"/>
    <property type="evidence" value="ECO:0007669"/>
    <property type="project" value="TreeGrafter"/>
</dbReference>
<dbReference type="Pfam" id="PF09724">
    <property type="entry name" value="Dcc1"/>
    <property type="match status" value="1"/>
</dbReference>
<dbReference type="GO" id="GO:0035753">
    <property type="term" value="P:maintenance of DNA trinucleotide repeats"/>
    <property type="evidence" value="ECO:0007669"/>
    <property type="project" value="EnsemblFungi"/>
</dbReference>
<comment type="similarity">
    <text evidence="1">Belongs to the DCC1 family.</text>
</comment>
<dbReference type="Proteomes" id="UP000002866">
    <property type="component" value="Chromosome 3"/>
</dbReference>
<organism evidence="3 4">
    <name type="scientific">Henningerozyma blattae (strain ATCC 34711 / CBS 6284 / DSM 70876 / NBRC 10599 / NRRL Y-10934 / UCD 77-7)</name>
    <name type="common">Yeast</name>
    <name type="synonym">Tetrapisispora blattae</name>
    <dbReference type="NCBI Taxonomy" id="1071380"/>
    <lineage>
        <taxon>Eukaryota</taxon>
        <taxon>Fungi</taxon>
        <taxon>Dikarya</taxon>
        <taxon>Ascomycota</taxon>
        <taxon>Saccharomycotina</taxon>
        <taxon>Saccharomycetes</taxon>
        <taxon>Saccharomycetales</taxon>
        <taxon>Saccharomycetaceae</taxon>
        <taxon>Henningerozyma</taxon>
    </lineage>
</organism>
<dbReference type="PANTHER" id="PTHR13395">
    <property type="entry name" value="SISTER CHROMATID COHESION PROTEIN DCC1-RELATED"/>
    <property type="match status" value="1"/>
</dbReference>
<keyword evidence="2" id="KW-0235">DNA replication</keyword>
<dbReference type="STRING" id="1071380.I2H0P0"/>
<dbReference type="GeneID" id="14494910"/>
<dbReference type="EMBL" id="HE806318">
    <property type="protein sequence ID" value="CCH59942.1"/>
    <property type="molecule type" value="Genomic_DNA"/>
</dbReference>
<dbReference type="GO" id="GO:0000785">
    <property type="term" value="C:chromatin"/>
    <property type="evidence" value="ECO:0007669"/>
    <property type="project" value="TreeGrafter"/>
</dbReference>
<dbReference type="PANTHER" id="PTHR13395:SF6">
    <property type="entry name" value="SISTER CHROMATID COHESION PROTEIN DCC1"/>
    <property type="match status" value="1"/>
</dbReference>
<dbReference type="KEGG" id="tbl:TBLA_0C01270"/>
<dbReference type="AlphaFoldDB" id="I2H0P0"/>
<protein>
    <recommendedName>
        <fullName evidence="5">Sister chromatid cohesion protein DCC1</fullName>
    </recommendedName>
</protein>
<evidence type="ECO:0008006" key="5">
    <source>
        <dbReference type="Google" id="ProtNLM"/>
    </source>
</evidence>
<proteinExistence type="inferred from homology"/>
<reference evidence="3 4" key="1">
    <citation type="journal article" date="2011" name="Proc. Natl. Acad. Sci. U.S.A.">
        <title>Evolutionary erosion of yeast sex chromosomes by mating-type switching accidents.</title>
        <authorList>
            <person name="Gordon J.L."/>
            <person name="Armisen D."/>
            <person name="Proux-Wera E."/>
            <person name="Oheigeartaigh S.S."/>
            <person name="Byrne K.P."/>
            <person name="Wolfe K.H."/>
        </authorList>
    </citation>
    <scope>NUCLEOTIDE SEQUENCE [LARGE SCALE GENOMIC DNA]</scope>
    <source>
        <strain evidence="4">ATCC 34711 / CBS 6284 / DSM 70876 / NBRC 10599 / NRRL Y-10934 / UCD 77-7</strain>
    </source>
</reference>
<dbReference type="GO" id="GO:0000775">
    <property type="term" value="C:chromosome, centromeric region"/>
    <property type="evidence" value="ECO:0007669"/>
    <property type="project" value="TreeGrafter"/>
</dbReference>
<dbReference type="GO" id="GO:0031390">
    <property type="term" value="C:Ctf18 RFC-like complex"/>
    <property type="evidence" value="ECO:0007669"/>
    <property type="project" value="EnsemblFungi"/>
</dbReference>
<evidence type="ECO:0000313" key="3">
    <source>
        <dbReference type="EMBL" id="CCH59942.1"/>
    </source>
</evidence>
<gene>
    <name evidence="3" type="primary">TBLA0C01270</name>
    <name evidence="3" type="ORF">TBLA_0C01270</name>
</gene>
<evidence type="ECO:0000256" key="2">
    <source>
        <dbReference type="ARBA" id="ARBA00022705"/>
    </source>
</evidence>
<evidence type="ECO:0000313" key="4">
    <source>
        <dbReference type="Proteomes" id="UP000002866"/>
    </source>
</evidence>
<dbReference type="InParanoid" id="I2H0P0"/>
<sequence>MNENNNTTLYSQLEYDHGYKLIQLTPELLDALKSNNNALKFKQVQTDHEGTMVDDVILCSKNKSWNIKQKNHSNTVLLCKDEKLNGNDNCIKGYGKCTYEYETRLTKGHINLNVIPIYDGEEEEKLDSCNFEELINQSGCSMEEGIKEWEEICGCVIDNHVCILGENYIHSVLHILLMSLMAEGYDMESQGFLIAEGIESVQKDGNENEKSQVIESVIKRFFHRENTDTNGKEVRWLIDKKKIGVWYGIKALKKYASKNPIRDVEFLQEWRSMFPPFMSIEIDLKMLRGHYCKPNSIQGQIKYLSKDILPMDSKQRFKMLFQIQSQWLQEEIEPFVKDLNTRNMKIDTFIMKFARRRHVGKQYIIQSR</sequence>
<dbReference type="InterPro" id="IPR019128">
    <property type="entry name" value="Dcc1"/>
</dbReference>
<name>I2H0P0_HENB6</name>
<keyword evidence="4" id="KW-1185">Reference proteome</keyword>
<accession>I2H0P0</accession>